<dbReference type="NCBIfam" id="TIGR01764">
    <property type="entry name" value="excise"/>
    <property type="match status" value="1"/>
</dbReference>
<feature type="compositionally biased region" description="Polar residues" evidence="1">
    <location>
        <begin position="1"/>
        <end position="13"/>
    </location>
</feature>
<keyword evidence="4" id="KW-1185">Reference proteome</keyword>
<accession>A0A5J4KUJ8</accession>
<evidence type="ECO:0000313" key="3">
    <source>
        <dbReference type="EMBL" id="GER88896.1"/>
    </source>
</evidence>
<dbReference type="GO" id="GO:0003677">
    <property type="term" value="F:DNA binding"/>
    <property type="evidence" value="ECO:0007669"/>
    <property type="project" value="InterPro"/>
</dbReference>
<protein>
    <recommendedName>
        <fullName evidence="2">Helix-turn-helix domain-containing protein</fullName>
    </recommendedName>
</protein>
<name>A0A5J4KUJ8_9CHLR</name>
<comment type="caution">
    <text evidence="3">The sequence shown here is derived from an EMBL/GenBank/DDBJ whole genome shotgun (WGS) entry which is preliminary data.</text>
</comment>
<sequence length="103" mass="11599">MASYPHTQSSEQSIIPLHSKRVVKEQKNPLHNSASDDQENTQSDEIANKQILLTIPQVATQLNICRAHVYTLINRGLPTIHLGRSVRISATALHHWLQTQQDS</sequence>
<proteinExistence type="predicted"/>
<dbReference type="InterPro" id="IPR041657">
    <property type="entry name" value="HTH_17"/>
</dbReference>
<gene>
    <name evidence="3" type="ORF">KDW_30580</name>
</gene>
<dbReference type="Proteomes" id="UP000326912">
    <property type="component" value="Unassembled WGS sequence"/>
</dbReference>
<dbReference type="EMBL" id="BKZW01000001">
    <property type="protein sequence ID" value="GER88896.1"/>
    <property type="molecule type" value="Genomic_DNA"/>
</dbReference>
<feature type="region of interest" description="Disordered" evidence="1">
    <location>
        <begin position="1"/>
        <end position="43"/>
    </location>
</feature>
<evidence type="ECO:0000313" key="4">
    <source>
        <dbReference type="Proteomes" id="UP000326912"/>
    </source>
</evidence>
<dbReference type="AlphaFoldDB" id="A0A5J4KUJ8"/>
<feature type="compositionally biased region" description="Polar residues" evidence="1">
    <location>
        <begin position="29"/>
        <end position="43"/>
    </location>
</feature>
<dbReference type="InterPro" id="IPR010093">
    <property type="entry name" value="SinI_DNA-bd"/>
</dbReference>
<reference evidence="3 4" key="1">
    <citation type="submission" date="2019-10" db="EMBL/GenBank/DDBJ databases">
        <title>Dictyobacter vulcani sp. nov., within the class Ktedonobacteria, isolated from soil of volcanic Mt. Zao.</title>
        <authorList>
            <person name="Zheng Y."/>
            <person name="Wang C.M."/>
            <person name="Sakai Y."/>
            <person name="Abe K."/>
            <person name="Yokota A."/>
            <person name="Yabe S."/>
        </authorList>
    </citation>
    <scope>NUCLEOTIDE SEQUENCE [LARGE SCALE GENOMIC DNA]</scope>
    <source>
        <strain evidence="3 4">W12</strain>
    </source>
</reference>
<dbReference type="Pfam" id="PF12728">
    <property type="entry name" value="HTH_17"/>
    <property type="match status" value="1"/>
</dbReference>
<evidence type="ECO:0000259" key="2">
    <source>
        <dbReference type="Pfam" id="PF12728"/>
    </source>
</evidence>
<dbReference type="RefSeq" id="WP_151756737.1">
    <property type="nucleotide sequence ID" value="NZ_BKZW01000001.1"/>
</dbReference>
<evidence type="ECO:0000256" key="1">
    <source>
        <dbReference type="SAM" id="MobiDB-lite"/>
    </source>
</evidence>
<feature type="domain" description="Helix-turn-helix" evidence="2">
    <location>
        <begin position="52"/>
        <end position="100"/>
    </location>
</feature>
<organism evidence="3 4">
    <name type="scientific">Dictyobacter vulcani</name>
    <dbReference type="NCBI Taxonomy" id="2607529"/>
    <lineage>
        <taxon>Bacteria</taxon>
        <taxon>Bacillati</taxon>
        <taxon>Chloroflexota</taxon>
        <taxon>Ktedonobacteria</taxon>
        <taxon>Ktedonobacterales</taxon>
        <taxon>Dictyobacteraceae</taxon>
        <taxon>Dictyobacter</taxon>
    </lineage>
</organism>